<dbReference type="InterPro" id="IPR051054">
    <property type="entry name" value="SorC_transcr_regulators"/>
</dbReference>
<evidence type="ECO:0000256" key="3">
    <source>
        <dbReference type="ARBA" id="ARBA00023125"/>
    </source>
</evidence>
<dbReference type="Proteomes" id="UP000248021">
    <property type="component" value="Unassembled WGS sequence"/>
</dbReference>
<evidence type="ECO:0000313" key="6">
    <source>
        <dbReference type="EMBL" id="PXW53574.1"/>
    </source>
</evidence>
<comment type="similarity">
    <text evidence="1">Belongs to the SorC transcriptional regulatory family.</text>
</comment>
<feature type="domain" description="Sugar-binding" evidence="5">
    <location>
        <begin position="70"/>
        <end position="322"/>
    </location>
</feature>
<keyword evidence="4" id="KW-0804">Transcription</keyword>
<keyword evidence="2" id="KW-0805">Transcription regulation</keyword>
<keyword evidence="7" id="KW-1185">Reference proteome</keyword>
<sequence>MARNARPKSTKFQADQNELKLKAAWLYFVEGHTQEQVAEQIGISRIKALRLLAAAREDGTVNISINSQAESIFALQRQLEQHLKLTEAIVAPASAQSEISVAAVVGHATGQYISQQLFPGATIGVGWGATLKVCMQALTWREIDDMTVVSLLGGLTNATADNPSAVSWRLADFYKTKLYQIAAPVFVPSSDLARQLWDIAGLRELRERARTIDIALISVGSLDEEASIFRRGILDKSELKSLAAAGAVGDVLCHFVDAEGRLVDHPINRRVMAIGPRDLHSVGNVVISSGGERKARAIRAGIAATKASVLITDTSAAKALLELPPL</sequence>
<organism evidence="6 7">
    <name type="scientific">Chelatococcus asaccharovorans</name>
    <dbReference type="NCBI Taxonomy" id="28210"/>
    <lineage>
        <taxon>Bacteria</taxon>
        <taxon>Pseudomonadati</taxon>
        <taxon>Pseudomonadota</taxon>
        <taxon>Alphaproteobacteria</taxon>
        <taxon>Hyphomicrobiales</taxon>
        <taxon>Chelatococcaceae</taxon>
        <taxon>Chelatococcus</taxon>
    </lineage>
</organism>
<name>A0A2V3U762_9HYPH</name>
<dbReference type="EMBL" id="QJJK01000013">
    <property type="protein sequence ID" value="PXW53574.1"/>
    <property type="molecule type" value="Genomic_DNA"/>
</dbReference>
<evidence type="ECO:0000256" key="1">
    <source>
        <dbReference type="ARBA" id="ARBA00010466"/>
    </source>
</evidence>
<reference evidence="6 7" key="1">
    <citation type="submission" date="2018-05" db="EMBL/GenBank/DDBJ databases">
        <title>Genomic Encyclopedia of Type Strains, Phase IV (KMG-IV): sequencing the most valuable type-strain genomes for metagenomic binning, comparative biology and taxonomic classification.</title>
        <authorList>
            <person name="Goeker M."/>
        </authorList>
    </citation>
    <scope>NUCLEOTIDE SEQUENCE [LARGE SCALE GENOMIC DNA]</scope>
    <source>
        <strain evidence="6 7">DSM 6462</strain>
    </source>
</reference>
<evidence type="ECO:0000259" key="5">
    <source>
        <dbReference type="Pfam" id="PF04198"/>
    </source>
</evidence>
<evidence type="ECO:0000313" key="7">
    <source>
        <dbReference type="Proteomes" id="UP000248021"/>
    </source>
</evidence>
<evidence type="ECO:0000256" key="2">
    <source>
        <dbReference type="ARBA" id="ARBA00023015"/>
    </source>
</evidence>
<gene>
    <name evidence="6" type="ORF">C7450_11362</name>
</gene>
<accession>A0A2V3U762</accession>
<dbReference type="InterPro" id="IPR037171">
    <property type="entry name" value="NagB/RpiA_transferase-like"/>
</dbReference>
<dbReference type="InterPro" id="IPR007324">
    <property type="entry name" value="Sugar-bd_dom_put"/>
</dbReference>
<dbReference type="PANTHER" id="PTHR34294">
    <property type="entry name" value="TRANSCRIPTIONAL REGULATOR-RELATED"/>
    <property type="match status" value="1"/>
</dbReference>
<dbReference type="AlphaFoldDB" id="A0A2V3U762"/>
<keyword evidence="3 6" id="KW-0238">DNA-binding</keyword>
<proteinExistence type="inferred from homology"/>
<dbReference type="RefSeq" id="WP_110377654.1">
    <property type="nucleotide sequence ID" value="NZ_JAHBRY010000001.1"/>
</dbReference>
<dbReference type="GO" id="GO:0030246">
    <property type="term" value="F:carbohydrate binding"/>
    <property type="evidence" value="ECO:0007669"/>
    <property type="project" value="InterPro"/>
</dbReference>
<comment type="caution">
    <text evidence="6">The sequence shown here is derived from an EMBL/GenBank/DDBJ whole genome shotgun (WGS) entry which is preliminary data.</text>
</comment>
<dbReference type="Pfam" id="PF04198">
    <property type="entry name" value="Sugar-bind"/>
    <property type="match status" value="1"/>
</dbReference>
<dbReference type="InterPro" id="IPR036388">
    <property type="entry name" value="WH-like_DNA-bd_sf"/>
</dbReference>
<dbReference type="GO" id="GO:0003677">
    <property type="term" value="F:DNA binding"/>
    <property type="evidence" value="ECO:0007669"/>
    <property type="project" value="UniProtKB-KW"/>
</dbReference>
<dbReference type="OrthoDB" id="9808171at2"/>
<dbReference type="SUPFAM" id="SSF100950">
    <property type="entry name" value="NagB/RpiA/CoA transferase-like"/>
    <property type="match status" value="1"/>
</dbReference>
<protein>
    <submittedName>
        <fullName evidence="6">DNA-binding transcriptional regulator LsrR (DeoR family)</fullName>
    </submittedName>
</protein>
<dbReference type="PANTHER" id="PTHR34294:SF1">
    <property type="entry name" value="TRANSCRIPTIONAL REGULATOR LSRR"/>
    <property type="match status" value="1"/>
</dbReference>
<dbReference type="Gene3D" id="1.10.10.10">
    <property type="entry name" value="Winged helix-like DNA-binding domain superfamily/Winged helix DNA-binding domain"/>
    <property type="match status" value="1"/>
</dbReference>
<dbReference type="Gene3D" id="3.40.50.1360">
    <property type="match status" value="1"/>
</dbReference>
<evidence type="ECO:0000256" key="4">
    <source>
        <dbReference type="ARBA" id="ARBA00023163"/>
    </source>
</evidence>